<dbReference type="PRINTS" id="PR01607">
    <property type="entry name" value="APYRASEFAMLY"/>
</dbReference>
<dbReference type="GO" id="GO:0046872">
    <property type="term" value="F:metal ion binding"/>
    <property type="evidence" value="ECO:0007669"/>
    <property type="project" value="InterPro"/>
</dbReference>
<feature type="transmembrane region" description="Helical" evidence="4">
    <location>
        <begin position="118"/>
        <end position="139"/>
    </location>
</feature>
<dbReference type="PANTHER" id="PTHR11575:SF24">
    <property type="entry name" value="5'-NUCLEOTIDASE"/>
    <property type="match status" value="1"/>
</dbReference>
<keyword evidence="4" id="KW-1133">Transmembrane helix</keyword>
<name>A0A2T9ZCI4_9FUNG</name>
<dbReference type="Pfam" id="PF02872">
    <property type="entry name" value="5_nucleotid_C"/>
    <property type="match status" value="1"/>
</dbReference>
<dbReference type="InterPro" id="IPR006179">
    <property type="entry name" value="5_nucleotidase/apyrase"/>
</dbReference>
<feature type="domain" description="Calcineurin-like phosphoesterase" evidence="5">
    <location>
        <begin position="177"/>
        <end position="413"/>
    </location>
</feature>
<proteinExistence type="inferred from homology"/>
<keyword evidence="2" id="KW-0732">Signal</keyword>
<evidence type="ECO:0000256" key="2">
    <source>
        <dbReference type="ARBA" id="ARBA00022729"/>
    </source>
</evidence>
<feature type="domain" description="5'-Nucleotidase C-terminal" evidence="6">
    <location>
        <begin position="534"/>
        <end position="713"/>
    </location>
</feature>
<dbReference type="Pfam" id="PF00149">
    <property type="entry name" value="Metallophos"/>
    <property type="match status" value="1"/>
</dbReference>
<keyword evidence="3" id="KW-0547">Nucleotide-binding</keyword>
<dbReference type="InterPro" id="IPR008334">
    <property type="entry name" value="5'-Nucleotdase_C"/>
</dbReference>
<evidence type="ECO:0000313" key="7">
    <source>
        <dbReference type="EMBL" id="PVV02314.1"/>
    </source>
</evidence>
<dbReference type="OrthoDB" id="10252235at2759"/>
<dbReference type="PROSITE" id="PS00785">
    <property type="entry name" value="5_NUCLEOTIDASE_1"/>
    <property type="match status" value="1"/>
</dbReference>
<dbReference type="GO" id="GO:0009166">
    <property type="term" value="P:nucleotide catabolic process"/>
    <property type="evidence" value="ECO:0007669"/>
    <property type="project" value="InterPro"/>
</dbReference>
<keyword evidence="3" id="KW-0378">Hydrolase</keyword>
<keyword evidence="8" id="KW-1185">Reference proteome</keyword>
<dbReference type="STRING" id="133381.A0A2T9ZCI4"/>
<evidence type="ECO:0008006" key="9">
    <source>
        <dbReference type="Google" id="ProtNLM"/>
    </source>
</evidence>
<organism evidence="7 8">
    <name type="scientific">Smittium megazygosporum</name>
    <dbReference type="NCBI Taxonomy" id="133381"/>
    <lineage>
        <taxon>Eukaryota</taxon>
        <taxon>Fungi</taxon>
        <taxon>Fungi incertae sedis</taxon>
        <taxon>Zoopagomycota</taxon>
        <taxon>Kickxellomycotina</taxon>
        <taxon>Harpellomycetes</taxon>
        <taxon>Harpellales</taxon>
        <taxon>Legeriomycetaceae</taxon>
        <taxon>Smittium</taxon>
    </lineage>
</organism>
<dbReference type="PANTHER" id="PTHR11575">
    <property type="entry name" value="5'-NUCLEOTIDASE-RELATED"/>
    <property type="match status" value="1"/>
</dbReference>
<dbReference type="EMBL" id="MBFS01000515">
    <property type="protein sequence ID" value="PVV02314.1"/>
    <property type="molecule type" value="Genomic_DNA"/>
</dbReference>
<dbReference type="InterPro" id="IPR004843">
    <property type="entry name" value="Calcineurin-like_PHP"/>
</dbReference>
<dbReference type="InterPro" id="IPR036907">
    <property type="entry name" value="5'-Nucleotdase_C_sf"/>
</dbReference>
<gene>
    <name evidence="7" type="ORF">BB560_003236</name>
</gene>
<dbReference type="Gene3D" id="3.90.780.10">
    <property type="entry name" value="5'-Nucleotidase, C-terminal domain"/>
    <property type="match status" value="1"/>
</dbReference>
<dbReference type="InterPro" id="IPR029052">
    <property type="entry name" value="Metallo-depent_PP-like"/>
</dbReference>
<sequence>MLPNNNNEPSNTNSNIYASQHIDENDYFVVDNPSFNNRNSYDVVSANSYFDVDSASGRNYDSNLASFEYDNYELSEFGNNGRYSGYSDGPLPTADLQFDNSALYWNLKNKKFYTRSGSLYKIIFGALFLIVSFILYTAISNNNSTQNPQPINTELDAFRYNVDQLKKIKLSEQETFLRIIHTNDIHSKIDSFSDFSEGLSCVLSNSKNISACFGGMARLKTAIDVLKENFTELSQNYGSVLLDAGDQFQGGYYFNFFGPQAIGEIVKSFGYDAMQIPHYLIQTLGNHEFDEGPSVLKDYLENINITVVSSNLYIQKDKHPELFNMIKPFKVIKKYNLGIIGVSTKTTKYSSSTGPYIDFFDNIASINESIEKLHTLGIKNIILLSHLGYDVDVNLATQINQGVSVVIGGHTHSFLYSGNDTQSIGESEIKGEYPTVIDNKGWKTYVVQAKAWGEYIGILDIVFDGNGKLVEKYTKGSPIRISPQFKEDVPTKKKIEKYQNVISEKLNTEIGKVSGEVTLANKLMEYPHNNKNLLRGESPMGNLVTSAISDYLDNKNPSLNVDFSLVNSGLVKKGFNSGPILVKDLLSSIPYNNTISYIDIKGSAFHEVLDSVLRGHRNKDPIYSFVYLDNVRFNWTVSTEGSNNKELVLDKVYIKKKSSSLSDTDTDTNLTSKLRRVENTKKKINLSDWELLDLNKVYRLASITFILEGGDQIFVKNSFEYLQPNPDSNSNNNTTQHTDIPVPVNETLYSMIEMYFKKNPEILPIADGRCGSDPLF</sequence>
<accession>A0A2T9ZCI4</accession>
<comment type="caution">
    <text evidence="7">The sequence shown here is derived from an EMBL/GenBank/DDBJ whole genome shotgun (WGS) entry which is preliminary data.</text>
</comment>
<evidence type="ECO:0000256" key="1">
    <source>
        <dbReference type="ARBA" id="ARBA00006654"/>
    </source>
</evidence>
<evidence type="ECO:0000259" key="5">
    <source>
        <dbReference type="Pfam" id="PF00149"/>
    </source>
</evidence>
<dbReference type="AlphaFoldDB" id="A0A2T9ZCI4"/>
<dbReference type="SUPFAM" id="SSF55816">
    <property type="entry name" value="5'-nucleotidase (syn. UDP-sugar hydrolase), C-terminal domain"/>
    <property type="match status" value="1"/>
</dbReference>
<keyword evidence="4" id="KW-0472">Membrane</keyword>
<protein>
    <recommendedName>
        <fullName evidence="9">5'-Nucleotidase C-terminal domain-containing protein</fullName>
    </recommendedName>
</protein>
<reference evidence="7 8" key="1">
    <citation type="journal article" date="2018" name="MBio">
        <title>Comparative Genomics Reveals the Core Gene Toolbox for the Fungus-Insect Symbiosis.</title>
        <authorList>
            <person name="Wang Y."/>
            <person name="Stata M."/>
            <person name="Wang W."/>
            <person name="Stajich J.E."/>
            <person name="White M.M."/>
            <person name="Moncalvo J.M."/>
        </authorList>
    </citation>
    <scope>NUCLEOTIDE SEQUENCE [LARGE SCALE GENOMIC DNA]</scope>
    <source>
        <strain evidence="7 8">SC-DP-2</strain>
    </source>
</reference>
<dbReference type="GO" id="GO:0016788">
    <property type="term" value="F:hydrolase activity, acting on ester bonds"/>
    <property type="evidence" value="ECO:0007669"/>
    <property type="project" value="InterPro"/>
</dbReference>
<dbReference type="GO" id="GO:0000166">
    <property type="term" value="F:nucleotide binding"/>
    <property type="evidence" value="ECO:0007669"/>
    <property type="project" value="UniProtKB-KW"/>
</dbReference>
<dbReference type="PROSITE" id="PS00786">
    <property type="entry name" value="5_NUCLEOTIDASE_2"/>
    <property type="match status" value="1"/>
</dbReference>
<evidence type="ECO:0000313" key="8">
    <source>
        <dbReference type="Proteomes" id="UP000245609"/>
    </source>
</evidence>
<comment type="similarity">
    <text evidence="1 3">Belongs to the 5'-nucleotidase family.</text>
</comment>
<keyword evidence="4" id="KW-0812">Transmembrane</keyword>
<dbReference type="Proteomes" id="UP000245609">
    <property type="component" value="Unassembled WGS sequence"/>
</dbReference>
<dbReference type="InterPro" id="IPR006146">
    <property type="entry name" value="5'-Nucleotdase_CS"/>
</dbReference>
<evidence type="ECO:0000256" key="3">
    <source>
        <dbReference type="RuleBase" id="RU362119"/>
    </source>
</evidence>
<dbReference type="SUPFAM" id="SSF56300">
    <property type="entry name" value="Metallo-dependent phosphatases"/>
    <property type="match status" value="1"/>
</dbReference>
<evidence type="ECO:0000259" key="6">
    <source>
        <dbReference type="Pfam" id="PF02872"/>
    </source>
</evidence>
<evidence type="ECO:0000256" key="4">
    <source>
        <dbReference type="SAM" id="Phobius"/>
    </source>
</evidence>
<dbReference type="Gene3D" id="3.60.21.10">
    <property type="match status" value="1"/>
</dbReference>